<dbReference type="GO" id="GO:0004386">
    <property type="term" value="F:helicase activity"/>
    <property type="evidence" value="ECO:0007669"/>
    <property type="project" value="UniProtKB-KW"/>
</dbReference>
<dbReference type="SMART" id="SM00487">
    <property type="entry name" value="DEXDc"/>
    <property type="match status" value="1"/>
</dbReference>
<dbReference type="CDD" id="cd18793">
    <property type="entry name" value="SF2_C_SNF"/>
    <property type="match status" value="1"/>
</dbReference>
<dbReference type="InterPro" id="IPR038718">
    <property type="entry name" value="SNF2-like_sf"/>
</dbReference>
<keyword evidence="2 8" id="KW-0812">Transmembrane</keyword>
<name>A0AA39MAJ1_9BILA</name>
<dbReference type="SUPFAM" id="SSF52540">
    <property type="entry name" value="P-loop containing nucleoside triphosphate hydrolases"/>
    <property type="match status" value="2"/>
</dbReference>
<dbReference type="InterPro" id="IPR019420">
    <property type="entry name" value="7TM_GPCR_serpentine_rcpt_Srbc"/>
</dbReference>
<feature type="domain" description="G-protein coupled receptors family 1 profile" evidence="9">
    <location>
        <begin position="1650"/>
        <end position="1868"/>
    </location>
</feature>
<proteinExistence type="predicted"/>
<dbReference type="InterPro" id="IPR044972">
    <property type="entry name" value="Mot1"/>
</dbReference>
<feature type="transmembrane region" description="Helical" evidence="8">
    <location>
        <begin position="1810"/>
        <end position="1828"/>
    </location>
</feature>
<dbReference type="SUPFAM" id="SSF81321">
    <property type="entry name" value="Family A G protein-coupled receptor-like"/>
    <property type="match status" value="1"/>
</dbReference>
<organism evidence="12 13">
    <name type="scientific">Steinernema hermaphroditum</name>
    <dbReference type="NCBI Taxonomy" id="289476"/>
    <lineage>
        <taxon>Eukaryota</taxon>
        <taxon>Metazoa</taxon>
        <taxon>Ecdysozoa</taxon>
        <taxon>Nematoda</taxon>
        <taxon>Chromadorea</taxon>
        <taxon>Rhabditida</taxon>
        <taxon>Tylenchina</taxon>
        <taxon>Panagrolaimomorpha</taxon>
        <taxon>Strongyloidoidea</taxon>
        <taxon>Steinernematidae</taxon>
        <taxon>Steinernema</taxon>
    </lineage>
</organism>
<dbReference type="PROSITE" id="PS50262">
    <property type="entry name" value="G_PROTEIN_RECEP_F1_2"/>
    <property type="match status" value="1"/>
</dbReference>
<feature type="transmembrane region" description="Helical" evidence="8">
    <location>
        <begin position="1672"/>
        <end position="1695"/>
    </location>
</feature>
<dbReference type="Proteomes" id="UP001175271">
    <property type="component" value="Unassembled WGS sequence"/>
</dbReference>
<keyword evidence="3" id="KW-0378">Hydrolase</keyword>
<accession>A0AA39MAJ1</accession>
<evidence type="ECO:0000256" key="8">
    <source>
        <dbReference type="SAM" id="Phobius"/>
    </source>
</evidence>
<evidence type="ECO:0000256" key="2">
    <source>
        <dbReference type="ARBA" id="ARBA00022692"/>
    </source>
</evidence>
<feature type="transmembrane region" description="Helical" evidence="8">
    <location>
        <begin position="1715"/>
        <end position="1735"/>
    </location>
</feature>
<dbReference type="GO" id="GO:0005524">
    <property type="term" value="F:ATP binding"/>
    <property type="evidence" value="ECO:0007669"/>
    <property type="project" value="InterPro"/>
</dbReference>
<reference evidence="12" key="1">
    <citation type="submission" date="2023-06" db="EMBL/GenBank/DDBJ databases">
        <title>Genomic analysis of the entomopathogenic nematode Steinernema hermaphroditum.</title>
        <authorList>
            <person name="Schwarz E.M."/>
            <person name="Heppert J.K."/>
            <person name="Baniya A."/>
            <person name="Schwartz H.T."/>
            <person name="Tan C.-H."/>
            <person name="Antoshechkin I."/>
            <person name="Sternberg P.W."/>
            <person name="Goodrich-Blair H."/>
            <person name="Dillman A.R."/>
        </authorList>
    </citation>
    <scope>NUCLEOTIDE SEQUENCE</scope>
    <source>
        <strain evidence="12">PS9179</strain>
        <tissue evidence="12">Whole animal</tissue>
    </source>
</reference>
<dbReference type="GO" id="GO:0003677">
    <property type="term" value="F:DNA binding"/>
    <property type="evidence" value="ECO:0007669"/>
    <property type="project" value="UniProtKB-KW"/>
</dbReference>
<evidence type="ECO:0000259" key="10">
    <source>
        <dbReference type="PROSITE" id="PS51192"/>
    </source>
</evidence>
<dbReference type="Pfam" id="PF12054">
    <property type="entry name" value="DUF3535"/>
    <property type="match status" value="1"/>
</dbReference>
<dbReference type="Pfam" id="PF00176">
    <property type="entry name" value="SNF2-rel_dom"/>
    <property type="match status" value="1"/>
</dbReference>
<evidence type="ECO:0000256" key="7">
    <source>
        <dbReference type="ARBA" id="ARBA00023136"/>
    </source>
</evidence>
<keyword evidence="4" id="KW-0347">Helicase</keyword>
<dbReference type="SUPFAM" id="SSF48371">
    <property type="entry name" value="ARM repeat"/>
    <property type="match status" value="2"/>
</dbReference>
<dbReference type="EMBL" id="JAUCMV010000001">
    <property type="protein sequence ID" value="KAK0427666.1"/>
    <property type="molecule type" value="Genomic_DNA"/>
</dbReference>
<keyword evidence="6" id="KW-0238">DNA-binding</keyword>
<dbReference type="GO" id="GO:0016020">
    <property type="term" value="C:membrane"/>
    <property type="evidence" value="ECO:0007669"/>
    <property type="project" value="UniProtKB-SubCell"/>
</dbReference>
<evidence type="ECO:0000313" key="13">
    <source>
        <dbReference type="Proteomes" id="UP001175271"/>
    </source>
</evidence>
<evidence type="ECO:0000259" key="9">
    <source>
        <dbReference type="PROSITE" id="PS50262"/>
    </source>
</evidence>
<keyword evidence="13" id="KW-1185">Reference proteome</keyword>
<feature type="transmembrane region" description="Helical" evidence="8">
    <location>
        <begin position="1639"/>
        <end position="1660"/>
    </location>
</feature>
<dbReference type="Gene3D" id="3.40.50.300">
    <property type="entry name" value="P-loop containing nucleotide triphosphate hydrolases"/>
    <property type="match status" value="1"/>
</dbReference>
<dbReference type="GO" id="GO:0017025">
    <property type="term" value="F:TBP-class protein binding"/>
    <property type="evidence" value="ECO:0007669"/>
    <property type="project" value="InterPro"/>
</dbReference>
<dbReference type="GO" id="GO:0016887">
    <property type="term" value="F:ATP hydrolysis activity"/>
    <property type="evidence" value="ECO:0007669"/>
    <property type="project" value="InterPro"/>
</dbReference>
<feature type="transmembrane region" description="Helical" evidence="8">
    <location>
        <begin position="1756"/>
        <end position="1778"/>
    </location>
</feature>
<dbReference type="PANTHER" id="PTHR36498">
    <property type="entry name" value="TATA-BINDING PROTEIN-ASSOCIATED FACTOR 172"/>
    <property type="match status" value="1"/>
</dbReference>
<comment type="subcellular location">
    <subcellularLocation>
        <location evidence="1">Membrane</location>
    </subcellularLocation>
</comment>
<feature type="domain" description="Helicase ATP-binding" evidence="10">
    <location>
        <begin position="1060"/>
        <end position="1223"/>
    </location>
</feature>
<dbReference type="Gene3D" id="1.20.1070.10">
    <property type="entry name" value="Rhodopsin 7-helix transmembrane proteins"/>
    <property type="match status" value="1"/>
</dbReference>
<evidence type="ECO:0000256" key="1">
    <source>
        <dbReference type="ARBA" id="ARBA00004370"/>
    </source>
</evidence>
<dbReference type="Pfam" id="PF10316">
    <property type="entry name" value="7TM_GPCR_Srbc"/>
    <property type="match status" value="1"/>
</dbReference>
<dbReference type="InterPro" id="IPR022707">
    <property type="entry name" value="Mot1_central_dom"/>
</dbReference>
<keyword evidence="4" id="KW-0547">Nucleotide-binding</keyword>
<dbReference type="PROSITE" id="PS51192">
    <property type="entry name" value="HELICASE_ATP_BIND_1"/>
    <property type="match status" value="1"/>
</dbReference>
<dbReference type="PROSITE" id="PS51194">
    <property type="entry name" value="HELICASE_CTER"/>
    <property type="match status" value="1"/>
</dbReference>
<keyword evidence="5 8" id="KW-1133">Transmembrane helix</keyword>
<sequence length="1868" mass="211150">MVDQFNKLGALLESKNSAIREEAVQVFAQLPFTDSTLSIVRSHLVSNSWHSRVAAADSFGLLLKNCSFDQTVPLWRWDDSGKELALLSINTLLRSYHPLLSSEGSTLDSRGVQLSVREQRATLNKLLDFDQAGLSSNFIRDEEIVQKHTVDEFTGEQIGLDDDVATNDLVTTVLIESLRNMVDPKWEIRHGGVLSLEKILIHYFERLGPIWVEKITIRLVQLLTLDRFFDFVSGGSSVAPVRETAAKCVSLLIVKLPQELKMVSLLVENIRMLLNCSEDFWYCRQSALLVLKYFFALSNRSERFLNFFESTLQVLSSAVVALSALLANNQIDIGQRTTLINQVIAKIWSMLADAELRLHMKQGVDSLLVDILNIVELWLRSDEQIKLEQDKFLFLVDLVEPRFVKRSAIALFCLSLALQRGVELTSEQLVGVLANLLKTLLLCSPTESDDLIRAIFCALDAVMTFHQTTLVEGSHLTDIFGKWLSSLVTDLRTPTIDLSIFPDANDDAKTTIMCGEEVRTFEESVREEYFVNRKLHAARFLSPILDALYKSGKELNNDQKISNSIQLIFKPWVTSTIASYRFGAALILNCWARVFRRAWNKDVEHNATLYPSYIVNLLQQWIQSPPPMNEEMSAMVVSLTNDLNSFRQYCVVRGVTPEELSQDQANSLVDMAKYAYDLCLPRIRPHEIQGLNNKYEQFMHKVDDVQSTNNLWNNRINALYSSCLFYFAHTPASITPMVKPLMEALCAEKNEFLRRETLHDSFTLLISTTAQREPCPHPKILKQLTTGLTSCDIRSPKIAQWEDPEKENSILSVKNDVNYGQRSLNCEFMIQVLANEYGNGLMDICAPFADLIKWNSGENLQEQMLRLDLVRLTSQFIHYSRSEEDIQRISELMKSRNPAVRLYVARYVATLAAIGLADALNDFYDGIIKNLQMLNEKSGRLGAVEVVFRLAQFENGLIGTIPLFAPLTFAAMSDGVEEVREAAAIAFRKMVAIMPLEQGGNHITEALNGNLKNVYNTNVNFLNVLSCPARLPIISKMDITGLDETVDIRHYQLEGVTWMRFLYSYGLNGILADDMGLGKTLQTLCLIALWMKTRKKDEISLIVCPKTLVNHWCKEWRRYFPAMAPFTTSYAAFRAKKGKCAKEVPPVLVTSYEDVRCDATIGFSSLNYEYLILDEGHCIRNHNSQLFKILISITSRHRLILSGTPVQNSPADLWSLFRFLMPGYLSSRSNFFASFMKPIMACRNPKASEKQTKDGTDALHLLHKQVLPFVLRRLKSEVLQELPEKVIQDYPCYLSEQQKALYQAISECCSLRSQGIEGLSPLTTLTALRKVVDHPILISADIFNTVKIDRRLVNASLEMSGKMVALKQLLNECNIGADSLNGSEDSGDVEQVSIPLVDRHRALIFCQWRDTVDMIANYIDNMKFGPNISYLRLDGTIPAHERQDVADRFNRDASYDLLLLTTHIGGVGLTLTGANVVIFVDHDWNPVKDLQAIDRAHRLGQKRTVHVYRLITQGTIEEKVMNYQKFKTDTANALIGADNKSLSSMATDGLMDLLTFSDETKTPAATVPTDAPPSKKSKLEGLGVPGACDVDEKKWNLEDLWDESQYEDQHSIANFVKNVHAFSMGVTTELFDFRVETSIYLFLGPMAVLLNVPVILIILLTRTLRFRKEFIMIAGFCIADSLHGVNYTVIGAYRLQILNIGREDELTSRLFCNLTVGQILPIFCDQLIAFVVLANTVDRSVAVFRPLFYHKLSTRVAWGIISFGFIQAAVLWFIGHLFTLNDVLPEVPLLCYTYHSADADFYVFLRTLRIVFVAVSVLLYAPITIKLYKYTKTQNGAVKSRLKQMQKTTITVFLASSTDTIFILIPDL</sequence>
<dbReference type="InterPro" id="IPR011989">
    <property type="entry name" value="ARM-like"/>
</dbReference>
<evidence type="ECO:0000256" key="6">
    <source>
        <dbReference type="ARBA" id="ARBA00023125"/>
    </source>
</evidence>
<evidence type="ECO:0000256" key="4">
    <source>
        <dbReference type="ARBA" id="ARBA00022806"/>
    </source>
</evidence>
<comment type="caution">
    <text evidence="12">The sequence shown here is derived from an EMBL/GenBank/DDBJ whole genome shotgun (WGS) entry which is preliminary data.</text>
</comment>
<dbReference type="CDD" id="cd00637">
    <property type="entry name" value="7tm_classA_rhodopsin-like"/>
    <property type="match status" value="1"/>
</dbReference>
<evidence type="ECO:0000256" key="3">
    <source>
        <dbReference type="ARBA" id="ARBA00022801"/>
    </source>
</evidence>
<evidence type="ECO:0000256" key="5">
    <source>
        <dbReference type="ARBA" id="ARBA00022989"/>
    </source>
</evidence>
<dbReference type="SMART" id="SM00490">
    <property type="entry name" value="HELICc"/>
    <property type="match status" value="1"/>
</dbReference>
<dbReference type="InterPro" id="IPR017452">
    <property type="entry name" value="GPCR_Rhodpsn_7TM"/>
</dbReference>
<evidence type="ECO:0000259" key="11">
    <source>
        <dbReference type="PROSITE" id="PS51194"/>
    </source>
</evidence>
<dbReference type="PANTHER" id="PTHR36498:SF1">
    <property type="entry name" value="TATA-BINDING PROTEIN-ASSOCIATED FACTOR 172"/>
    <property type="match status" value="1"/>
</dbReference>
<keyword evidence="4" id="KW-0067">ATP-binding</keyword>
<dbReference type="InterPro" id="IPR001650">
    <property type="entry name" value="Helicase_C-like"/>
</dbReference>
<protein>
    <submittedName>
        <fullName evidence="12">Uncharacterized protein</fullName>
    </submittedName>
</protein>
<dbReference type="InterPro" id="IPR049730">
    <property type="entry name" value="SNF2/RAD54-like_C"/>
</dbReference>
<dbReference type="InterPro" id="IPR000330">
    <property type="entry name" value="SNF2_N"/>
</dbReference>
<gene>
    <name evidence="12" type="ORF">QR680_010354</name>
</gene>
<dbReference type="Gene3D" id="3.40.50.10810">
    <property type="entry name" value="Tandem AAA-ATPase domain"/>
    <property type="match status" value="1"/>
</dbReference>
<keyword evidence="7 8" id="KW-0472">Membrane</keyword>
<dbReference type="InterPro" id="IPR027417">
    <property type="entry name" value="P-loop_NTPase"/>
</dbReference>
<dbReference type="Pfam" id="PF00271">
    <property type="entry name" value="Helicase_C"/>
    <property type="match status" value="1"/>
</dbReference>
<evidence type="ECO:0000313" key="12">
    <source>
        <dbReference type="EMBL" id="KAK0427666.1"/>
    </source>
</evidence>
<dbReference type="InterPro" id="IPR014001">
    <property type="entry name" value="Helicase_ATP-bd"/>
</dbReference>
<dbReference type="Gene3D" id="1.25.10.10">
    <property type="entry name" value="Leucine-rich Repeat Variant"/>
    <property type="match status" value="2"/>
</dbReference>
<dbReference type="InterPro" id="IPR016024">
    <property type="entry name" value="ARM-type_fold"/>
</dbReference>
<feature type="domain" description="Helicase C-terminal" evidence="11">
    <location>
        <begin position="1388"/>
        <end position="1546"/>
    </location>
</feature>